<evidence type="ECO:0000256" key="5">
    <source>
        <dbReference type="ARBA" id="ARBA00022989"/>
    </source>
</evidence>
<keyword evidence="7" id="KW-0472">Membrane</keyword>
<gene>
    <name evidence="8" type="ORF">HID58_031455</name>
</gene>
<evidence type="ECO:0008006" key="10">
    <source>
        <dbReference type="Google" id="ProtNLM"/>
    </source>
</evidence>
<accession>A0ABQ8BTL0</accession>
<protein>
    <recommendedName>
        <fullName evidence="10">Mitochondrial import inner membrane translocase subunit Tim21</fullName>
    </recommendedName>
</protein>
<comment type="similarity">
    <text evidence="2">Belongs to the TIM21 family.</text>
</comment>
<keyword evidence="3" id="KW-0812">Transmembrane</keyword>
<evidence type="ECO:0000256" key="6">
    <source>
        <dbReference type="ARBA" id="ARBA00023128"/>
    </source>
</evidence>
<dbReference type="InterPro" id="IPR038552">
    <property type="entry name" value="Tim21_IMS_sf"/>
</dbReference>
<name>A0ABQ8BTL0_BRANA</name>
<dbReference type="Gene3D" id="3.10.450.320">
    <property type="entry name" value="Mitochondrial import inner membrane translocase subunit Tim21"/>
    <property type="match status" value="1"/>
</dbReference>
<evidence type="ECO:0000313" key="9">
    <source>
        <dbReference type="Proteomes" id="UP000824890"/>
    </source>
</evidence>
<keyword evidence="9" id="KW-1185">Reference proteome</keyword>
<dbReference type="Pfam" id="PF08294">
    <property type="entry name" value="TIM21"/>
    <property type="match status" value="1"/>
</dbReference>
<dbReference type="EMBL" id="JAGKQM010000009">
    <property type="protein sequence ID" value="KAH0908134.1"/>
    <property type="molecule type" value="Genomic_DNA"/>
</dbReference>
<dbReference type="PANTHER" id="PTHR13032:SF6">
    <property type="entry name" value="MITOCHONDRIAL IMPORT INNER MEMBRANE TRANSLOCASE SUBUNIT TIM21"/>
    <property type="match status" value="1"/>
</dbReference>
<keyword evidence="4" id="KW-0809">Transit peptide</keyword>
<dbReference type="InterPro" id="IPR013261">
    <property type="entry name" value="Tim21"/>
</dbReference>
<keyword evidence="5" id="KW-1133">Transmembrane helix</keyword>
<evidence type="ECO:0000256" key="4">
    <source>
        <dbReference type="ARBA" id="ARBA00022946"/>
    </source>
</evidence>
<comment type="caution">
    <text evidence="8">The sequence shown here is derived from an EMBL/GenBank/DDBJ whole genome shotgun (WGS) entry which is preliminary data.</text>
</comment>
<dbReference type="PANTHER" id="PTHR13032">
    <property type="entry name" value="MITOCHONDRIAL IMPORT INNER MEMBRANE TRANSLOCASE SUBUNIT TIM21"/>
    <property type="match status" value="1"/>
</dbReference>
<evidence type="ECO:0000313" key="8">
    <source>
        <dbReference type="EMBL" id="KAH0908134.1"/>
    </source>
</evidence>
<sequence>MELQLLQCTTRVGEGGQAVFARAKHSNSPQIGILLGNQVESLVNPVGRQVIMMGTTSAAADRKREEGGGEACEKATRLEKVPVEELKRLNQAAVKKQPTLADERSGDEVRNGKLGEDAEEKLIREEEGAGQKEIAHITYVSRVDGKTPEAALLAVLRNPKQRGEMMMSFLRRSIGSLSKSKLASTLPFSSASHPYAIRKSLITLAQTGASRQAIPDSGLMSVVSNGAKGLLFGFRNPQRMESCPVNIRPSCLLSRSFASKTSKEPGKHHNKAKKEVVTVEDPFDSPTYHIPEKPVTFTEGASYSFVILAGLAVAGASGYAVFKELIFQPKEYKVFDKALKRIQDDGQVRVRIGSPITGYGQETRNRAARQRIPNRVFTDEDGVEHVEVNFFIRGPHGAGKVYTEMFKDKADKEWKYTYLIVEILAPSPAKLMLESYLPA</sequence>
<comment type="subcellular location">
    <subcellularLocation>
        <location evidence="1">Mitochondrion membrane</location>
        <topology evidence="1">Single-pass membrane protein</topology>
    </subcellularLocation>
</comment>
<evidence type="ECO:0000256" key="7">
    <source>
        <dbReference type="ARBA" id="ARBA00023136"/>
    </source>
</evidence>
<dbReference type="Proteomes" id="UP000824890">
    <property type="component" value="Unassembled WGS sequence"/>
</dbReference>
<evidence type="ECO:0000256" key="3">
    <source>
        <dbReference type="ARBA" id="ARBA00022692"/>
    </source>
</evidence>
<evidence type="ECO:0000256" key="1">
    <source>
        <dbReference type="ARBA" id="ARBA00004304"/>
    </source>
</evidence>
<proteinExistence type="inferred from homology"/>
<keyword evidence="6" id="KW-0496">Mitochondrion</keyword>
<reference evidence="8 9" key="1">
    <citation type="submission" date="2021-05" db="EMBL/GenBank/DDBJ databases">
        <title>Genome Assembly of Synthetic Allotetraploid Brassica napus Reveals Homoeologous Exchanges between Subgenomes.</title>
        <authorList>
            <person name="Davis J.T."/>
        </authorList>
    </citation>
    <scope>NUCLEOTIDE SEQUENCE [LARGE SCALE GENOMIC DNA]</scope>
    <source>
        <strain evidence="9">cv. Da-Ae</strain>
        <tissue evidence="8">Seedling</tissue>
    </source>
</reference>
<organism evidence="8 9">
    <name type="scientific">Brassica napus</name>
    <name type="common">Rape</name>
    <dbReference type="NCBI Taxonomy" id="3708"/>
    <lineage>
        <taxon>Eukaryota</taxon>
        <taxon>Viridiplantae</taxon>
        <taxon>Streptophyta</taxon>
        <taxon>Embryophyta</taxon>
        <taxon>Tracheophyta</taxon>
        <taxon>Spermatophyta</taxon>
        <taxon>Magnoliopsida</taxon>
        <taxon>eudicotyledons</taxon>
        <taxon>Gunneridae</taxon>
        <taxon>Pentapetalae</taxon>
        <taxon>rosids</taxon>
        <taxon>malvids</taxon>
        <taxon>Brassicales</taxon>
        <taxon>Brassicaceae</taxon>
        <taxon>Brassiceae</taxon>
        <taxon>Brassica</taxon>
    </lineage>
</organism>
<evidence type="ECO:0000256" key="2">
    <source>
        <dbReference type="ARBA" id="ARBA00010867"/>
    </source>
</evidence>